<dbReference type="Pfam" id="PF26639">
    <property type="entry name" value="Het-6_barrel"/>
    <property type="match status" value="1"/>
</dbReference>
<gene>
    <name evidence="3" type="ORF">DNG_06368</name>
</gene>
<accession>A0AAE8N2K4</accession>
<dbReference type="EMBL" id="ONZQ02000008">
    <property type="protein sequence ID" value="SPO03685.1"/>
    <property type="molecule type" value="Genomic_DNA"/>
</dbReference>
<dbReference type="InterPro" id="IPR010730">
    <property type="entry name" value="HET"/>
</dbReference>
<dbReference type="PANTHER" id="PTHR24148:SF64">
    <property type="entry name" value="HETEROKARYON INCOMPATIBILITY DOMAIN-CONTAINING PROTEIN"/>
    <property type="match status" value="1"/>
</dbReference>
<evidence type="ECO:0000256" key="1">
    <source>
        <dbReference type="SAM" id="MobiDB-lite"/>
    </source>
</evidence>
<dbReference type="Pfam" id="PF06985">
    <property type="entry name" value="HET"/>
    <property type="match status" value="1"/>
</dbReference>
<proteinExistence type="predicted"/>
<dbReference type="InterPro" id="IPR052895">
    <property type="entry name" value="HetReg/Transcr_Mod"/>
</dbReference>
<reference evidence="3" key="1">
    <citation type="submission" date="2018-03" db="EMBL/GenBank/DDBJ databases">
        <authorList>
            <person name="Guldener U."/>
        </authorList>
    </citation>
    <scope>NUCLEOTIDE SEQUENCE</scope>
</reference>
<feature type="domain" description="Heterokaryon incompatibility" evidence="2">
    <location>
        <begin position="56"/>
        <end position="251"/>
    </location>
</feature>
<keyword evidence="4" id="KW-1185">Reference proteome</keyword>
<dbReference type="Proteomes" id="UP001187682">
    <property type="component" value="Unassembled WGS sequence"/>
</dbReference>
<protein>
    <recommendedName>
        <fullName evidence="2">Heterokaryon incompatibility domain-containing protein</fullName>
    </recommendedName>
</protein>
<organism evidence="3 4">
    <name type="scientific">Cephalotrichum gorgonifer</name>
    <dbReference type="NCBI Taxonomy" id="2041049"/>
    <lineage>
        <taxon>Eukaryota</taxon>
        <taxon>Fungi</taxon>
        <taxon>Dikarya</taxon>
        <taxon>Ascomycota</taxon>
        <taxon>Pezizomycotina</taxon>
        <taxon>Sordariomycetes</taxon>
        <taxon>Hypocreomycetidae</taxon>
        <taxon>Microascales</taxon>
        <taxon>Microascaceae</taxon>
        <taxon>Cephalotrichum</taxon>
    </lineage>
</organism>
<feature type="region of interest" description="Disordered" evidence="1">
    <location>
        <begin position="527"/>
        <end position="556"/>
    </location>
</feature>
<evidence type="ECO:0000313" key="3">
    <source>
        <dbReference type="EMBL" id="SPO03685.1"/>
    </source>
</evidence>
<dbReference type="AlphaFoldDB" id="A0AAE8N2K4"/>
<name>A0AAE8N2K4_9PEZI</name>
<evidence type="ECO:0000259" key="2">
    <source>
        <dbReference type="Pfam" id="PF06985"/>
    </source>
</evidence>
<evidence type="ECO:0000313" key="4">
    <source>
        <dbReference type="Proteomes" id="UP001187682"/>
    </source>
</evidence>
<sequence>MNDELRQYTHTPLPADRFRLIKLLDPASHAWPGDETAHEPLCAEFVESSFGEVISYEALSYCWTGHQRAILAEERDVHAQMDRRLCIKSSGRTAGFIPISRSLEAALRHVQHQTEKPLFVDQVCINQSDLEEKSHLVQRMGDIYTNAERVLAWLGPPTPESGEFMSFMQNLKEGPSTAFHRLSDIDYTSFATIRASILDEDPDVMMVPEELKADRDELQELATRIWDALPLRGFVDFCSRQWFGRMWIVQESCLPKHLVFVFGDRVCDSTHFERTALLVVLSVGIQAERWTAELQQRDYPKVDDLTYTLALTRYVNRIFSVRRTLHRDGEERLGLFHLLSKFNVADTVTSQTVRSDLQKFRASNPRDCYYSLLALPRQDDAAIREVVVDYRKPVQLVFIDLASALVKEHTDVLLFSQTSRKRLGGLPSWVADWTSELSSPYGYHNSTTAIYSAGVAKDTEALGAAPDAHVVAANLVVRGYTVGPVEHVGNHVYEISEDGLQTSFSLHLFLSEISHFCNLARGKQTSFETSPHSGDEMASLLASGGRGISTKPNASPSDRLGPIIHGTYLAGAVHNVTKRRYARHARVLERAEFSKRMAAILDRLEARWQERQGPYYALMRLLGLDEDWEDFEFYQKFSDRWDQLGDTIKNWDPDDFQGLHPELRDAADGMMGRYGRALDVQEGRKCFITPSGYVGLGPGEMEAGDFVVVLKDASVPMVLRPDISDSSGHGQFTYVGEAYCYGIMDGEIMEQRREDEPRTFYIG</sequence>
<comment type="caution">
    <text evidence="3">The sequence shown here is derived from an EMBL/GenBank/DDBJ whole genome shotgun (WGS) entry which is preliminary data.</text>
</comment>
<dbReference type="PANTHER" id="PTHR24148">
    <property type="entry name" value="ANKYRIN REPEAT DOMAIN-CONTAINING PROTEIN 39 HOMOLOG-RELATED"/>
    <property type="match status" value="1"/>
</dbReference>